<dbReference type="AlphaFoldDB" id="A0A4R0X3M7"/>
<dbReference type="EMBL" id="MWML01000226">
    <property type="protein sequence ID" value="TCG04716.1"/>
    <property type="molecule type" value="Genomic_DNA"/>
</dbReference>
<accession>A0A4R0X3M7</accession>
<dbReference type="Proteomes" id="UP000294200">
    <property type="component" value="Unassembled WGS sequence"/>
</dbReference>
<name>A0A4R0X3M7_9BURK</name>
<keyword evidence="2" id="KW-1185">Reference proteome</keyword>
<proteinExistence type="predicted"/>
<gene>
    <name evidence="1" type="ORF">BZM27_38970</name>
</gene>
<evidence type="ECO:0000313" key="2">
    <source>
        <dbReference type="Proteomes" id="UP000294200"/>
    </source>
</evidence>
<reference evidence="1 2" key="1">
    <citation type="submission" date="2017-02" db="EMBL/GenBank/DDBJ databases">
        <title>Paraburkholderia sophoroidis sp. nov. and Paraburkholderia steynii sp. nov. rhizobial symbionts of the fynbos legume Hypocalyptus sophoroides.</title>
        <authorList>
            <person name="Steenkamp E.T."/>
            <person name="Beukes C.W."/>
            <person name="Van Zyl E."/>
            <person name="Avontuur J."/>
            <person name="Chan W.Y."/>
            <person name="Hassen A."/>
            <person name="Palmer M."/>
            <person name="Mthombeni L."/>
            <person name="Phalane F."/>
            <person name="Sereme K."/>
            <person name="Venter S.N."/>
        </authorList>
    </citation>
    <scope>NUCLEOTIDE SEQUENCE [LARGE SCALE GENOMIC DNA]</scope>
    <source>
        <strain evidence="1 2">HC1.1ba</strain>
    </source>
</reference>
<evidence type="ECO:0008006" key="3">
    <source>
        <dbReference type="Google" id="ProtNLM"/>
    </source>
</evidence>
<evidence type="ECO:0000313" key="1">
    <source>
        <dbReference type="EMBL" id="TCG04716.1"/>
    </source>
</evidence>
<comment type="caution">
    <text evidence="1">The sequence shown here is derived from an EMBL/GenBank/DDBJ whole genome shotgun (WGS) entry which is preliminary data.</text>
</comment>
<protein>
    <recommendedName>
        <fullName evidence="3">HEPN domain-containing protein</fullName>
    </recommendedName>
</protein>
<organism evidence="1 2">
    <name type="scientific">Paraburkholderia steynii</name>
    <dbReference type="NCBI Taxonomy" id="1245441"/>
    <lineage>
        <taxon>Bacteria</taxon>
        <taxon>Pseudomonadati</taxon>
        <taxon>Pseudomonadota</taxon>
        <taxon>Betaproteobacteria</taxon>
        <taxon>Burkholderiales</taxon>
        <taxon>Burkholderiaceae</taxon>
        <taxon>Paraburkholderia</taxon>
    </lineage>
</organism>
<sequence length="80" mass="9101">MSKSQWTYEEVTGAVEDEIRLQLRKADSALSEASRSTYRDYAFGAYLASEAITRTCLSEHRFADARRFGNMVEFPGSDRP</sequence>